<comment type="caution">
    <text evidence="2">The sequence shown here is derived from an EMBL/GenBank/DDBJ whole genome shotgun (WGS) entry which is preliminary data.</text>
</comment>
<dbReference type="PANTHER" id="PTHR47843:SF5">
    <property type="entry name" value="BTB_POZ DOMAIN PROTEIN"/>
    <property type="match status" value="1"/>
</dbReference>
<dbReference type="STRING" id="94208.A0A2S4L9A0"/>
<dbReference type="OrthoDB" id="9997739at2759"/>
<dbReference type="EMBL" id="PKSG01000078">
    <property type="protein sequence ID" value="POR39025.1"/>
    <property type="molecule type" value="Genomic_DNA"/>
</dbReference>
<dbReference type="PANTHER" id="PTHR47843">
    <property type="entry name" value="BTB DOMAIN-CONTAINING PROTEIN-RELATED"/>
    <property type="match status" value="1"/>
</dbReference>
<dbReference type="AlphaFoldDB" id="A0A2S4L9A0"/>
<gene>
    <name evidence="2" type="ORF">TPAR_00775</name>
</gene>
<keyword evidence="3" id="KW-1185">Reference proteome</keyword>
<dbReference type="SUPFAM" id="SSF54695">
    <property type="entry name" value="POZ domain"/>
    <property type="match status" value="1"/>
</dbReference>
<proteinExistence type="predicted"/>
<reference evidence="2 3" key="1">
    <citation type="submission" date="2018-01" db="EMBL/GenBank/DDBJ databases">
        <title>Harnessing the power of phylogenomics to disentangle the directionality and signatures of interkingdom host jumping in the parasitic fungal genus Tolypocladium.</title>
        <authorList>
            <person name="Quandt C.A."/>
            <person name="Patterson W."/>
            <person name="Spatafora J.W."/>
        </authorList>
    </citation>
    <scope>NUCLEOTIDE SEQUENCE [LARGE SCALE GENOMIC DNA]</scope>
    <source>
        <strain evidence="2 3">NRBC 100945</strain>
    </source>
</reference>
<accession>A0A2S4L9A0</accession>
<sequence>LTRSTTCGAFPRLTSFSSVISSKPFWFVVGPQKREFTIHSALVAHQPRALDTMVNGGMREAQDGYATWDHVDEQTFIRFSQYAYTGDYDPTDPEASTTTHTRPNEGNRLAVSDEDNYQAAAAASRSSKELGQLADYSINVASGEKPERFALGSAFASGTEPKPEEHVYSAFENPTKRKRLWDEFKNSGDSGPPAIMHPIPLKITNPRQRDTEVFLSDAGLYVFADCYGIAQLAELSFRKLHLTLVAFELHDQSVGDVTELLQYCYVDAVPARLRELVVHFVSCHVEKLWKSEEFRKLLEEHGELSRALVGKLLYRLD</sequence>
<dbReference type="InterPro" id="IPR011333">
    <property type="entry name" value="SKP1/BTB/POZ_sf"/>
</dbReference>
<evidence type="ECO:0000256" key="1">
    <source>
        <dbReference type="SAM" id="MobiDB-lite"/>
    </source>
</evidence>
<evidence type="ECO:0000313" key="2">
    <source>
        <dbReference type="EMBL" id="POR39025.1"/>
    </source>
</evidence>
<evidence type="ECO:0008006" key="4">
    <source>
        <dbReference type="Google" id="ProtNLM"/>
    </source>
</evidence>
<evidence type="ECO:0000313" key="3">
    <source>
        <dbReference type="Proteomes" id="UP000237481"/>
    </source>
</evidence>
<protein>
    <recommendedName>
        <fullName evidence="4">BTB domain-containing protein</fullName>
    </recommendedName>
</protein>
<organism evidence="2 3">
    <name type="scientific">Tolypocladium paradoxum</name>
    <dbReference type="NCBI Taxonomy" id="94208"/>
    <lineage>
        <taxon>Eukaryota</taxon>
        <taxon>Fungi</taxon>
        <taxon>Dikarya</taxon>
        <taxon>Ascomycota</taxon>
        <taxon>Pezizomycotina</taxon>
        <taxon>Sordariomycetes</taxon>
        <taxon>Hypocreomycetidae</taxon>
        <taxon>Hypocreales</taxon>
        <taxon>Ophiocordycipitaceae</taxon>
        <taxon>Tolypocladium</taxon>
    </lineage>
</organism>
<name>A0A2S4L9A0_9HYPO</name>
<feature type="region of interest" description="Disordered" evidence="1">
    <location>
        <begin position="88"/>
        <end position="108"/>
    </location>
</feature>
<dbReference type="Proteomes" id="UP000237481">
    <property type="component" value="Unassembled WGS sequence"/>
</dbReference>
<dbReference type="Gene3D" id="3.30.710.10">
    <property type="entry name" value="Potassium Channel Kv1.1, Chain A"/>
    <property type="match status" value="1"/>
</dbReference>
<feature type="non-terminal residue" evidence="2">
    <location>
        <position position="1"/>
    </location>
</feature>